<reference evidence="9" key="1">
    <citation type="journal article" date="2019" name="Int. J. Syst. Evol. Microbiol.">
        <title>The Global Catalogue of Microorganisms (GCM) 10K type strain sequencing project: providing services to taxonomists for standard genome sequencing and annotation.</title>
        <authorList>
            <consortium name="The Broad Institute Genomics Platform"/>
            <consortium name="The Broad Institute Genome Sequencing Center for Infectious Disease"/>
            <person name="Wu L."/>
            <person name="Ma J."/>
        </authorList>
    </citation>
    <scope>NUCLEOTIDE SEQUENCE [LARGE SCALE GENOMIC DNA]</scope>
    <source>
        <strain evidence="9">IBRC-M 10490</strain>
    </source>
</reference>
<feature type="region of interest" description="Disordered" evidence="5">
    <location>
        <begin position="383"/>
        <end position="405"/>
    </location>
</feature>
<feature type="domain" description="Major facilitator superfamily (MFS) profile" evidence="7">
    <location>
        <begin position="12"/>
        <end position="383"/>
    </location>
</feature>
<feature type="transmembrane region" description="Helical" evidence="6">
    <location>
        <begin position="99"/>
        <end position="116"/>
    </location>
</feature>
<feature type="transmembrane region" description="Helical" evidence="6">
    <location>
        <begin position="242"/>
        <end position="265"/>
    </location>
</feature>
<dbReference type="CDD" id="cd17478">
    <property type="entry name" value="MFS_FsR"/>
    <property type="match status" value="1"/>
</dbReference>
<name>A0ABV8VIY2_9NOCA</name>
<dbReference type="SUPFAM" id="SSF103473">
    <property type="entry name" value="MFS general substrate transporter"/>
    <property type="match status" value="1"/>
</dbReference>
<protein>
    <submittedName>
        <fullName evidence="8">MFS transporter</fullName>
    </submittedName>
</protein>
<evidence type="ECO:0000259" key="7">
    <source>
        <dbReference type="PROSITE" id="PS50850"/>
    </source>
</evidence>
<feature type="transmembrane region" description="Helical" evidence="6">
    <location>
        <begin position="75"/>
        <end position="93"/>
    </location>
</feature>
<dbReference type="PANTHER" id="PTHR43129">
    <property type="entry name" value="FOSMIDOMYCIN RESISTANCE PROTEIN"/>
    <property type="match status" value="1"/>
</dbReference>
<dbReference type="Proteomes" id="UP001595844">
    <property type="component" value="Unassembled WGS sequence"/>
</dbReference>
<comment type="caution">
    <text evidence="8">The sequence shown here is derived from an EMBL/GenBank/DDBJ whole genome shotgun (WGS) entry which is preliminary data.</text>
</comment>
<keyword evidence="3 6" id="KW-1133">Transmembrane helix</keyword>
<feature type="transmembrane region" description="Helical" evidence="6">
    <location>
        <begin position="45"/>
        <end position="68"/>
    </location>
</feature>
<feature type="transmembrane region" description="Helical" evidence="6">
    <location>
        <begin position="137"/>
        <end position="162"/>
    </location>
</feature>
<evidence type="ECO:0000313" key="8">
    <source>
        <dbReference type="EMBL" id="MFC4375469.1"/>
    </source>
</evidence>
<dbReference type="EMBL" id="JBHSDL010000014">
    <property type="protein sequence ID" value="MFC4375469.1"/>
    <property type="molecule type" value="Genomic_DNA"/>
</dbReference>
<gene>
    <name evidence="8" type="ORF">ACFO5K_15310</name>
</gene>
<dbReference type="InterPro" id="IPR020846">
    <property type="entry name" value="MFS_dom"/>
</dbReference>
<comment type="subcellular location">
    <subcellularLocation>
        <location evidence="1">Cell membrane</location>
        <topology evidence="1">Multi-pass membrane protein</topology>
    </subcellularLocation>
</comment>
<dbReference type="InterPro" id="IPR036259">
    <property type="entry name" value="MFS_trans_sf"/>
</dbReference>
<dbReference type="PROSITE" id="PS50850">
    <property type="entry name" value="MFS"/>
    <property type="match status" value="1"/>
</dbReference>
<evidence type="ECO:0000256" key="6">
    <source>
        <dbReference type="SAM" id="Phobius"/>
    </source>
</evidence>
<organism evidence="8 9">
    <name type="scientific">Nocardia halotolerans</name>
    <dbReference type="NCBI Taxonomy" id="1755878"/>
    <lineage>
        <taxon>Bacteria</taxon>
        <taxon>Bacillati</taxon>
        <taxon>Actinomycetota</taxon>
        <taxon>Actinomycetes</taxon>
        <taxon>Mycobacteriales</taxon>
        <taxon>Nocardiaceae</taxon>
        <taxon>Nocardia</taxon>
    </lineage>
</organism>
<dbReference type="PANTHER" id="PTHR43129:SF1">
    <property type="entry name" value="FOSMIDOMYCIN RESISTANCE PROTEIN"/>
    <property type="match status" value="1"/>
</dbReference>
<keyword evidence="2 6" id="KW-0812">Transmembrane</keyword>
<evidence type="ECO:0000256" key="4">
    <source>
        <dbReference type="ARBA" id="ARBA00023136"/>
    </source>
</evidence>
<evidence type="ECO:0000256" key="1">
    <source>
        <dbReference type="ARBA" id="ARBA00004651"/>
    </source>
</evidence>
<dbReference type="Gene3D" id="1.20.1250.20">
    <property type="entry name" value="MFS general substrate transporter like domains"/>
    <property type="match status" value="2"/>
</dbReference>
<evidence type="ECO:0000313" key="9">
    <source>
        <dbReference type="Proteomes" id="UP001595844"/>
    </source>
</evidence>
<keyword evidence="4 6" id="KW-0472">Membrane</keyword>
<feature type="transmembrane region" description="Helical" evidence="6">
    <location>
        <begin position="329"/>
        <end position="351"/>
    </location>
</feature>
<dbReference type="RefSeq" id="WP_378562226.1">
    <property type="nucleotide sequence ID" value="NZ_JBHSDL010000014.1"/>
</dbReference>
<dbReference type="InterPro" id="IPR011701">
    <property type="entry name" value="MFS"/>
</dbReference>
<feature type="transmembrane region" description="Helical" evidence="6">
    <location>
        <begin position="272"/>
        <end position="291"/>
    </location>
</feature>
<sequence>MPSAAARSARHSARLLAYSHVTVDFYQGALAALVPFLVLERGYTYAAAAGVVLASSLSSSVVQPLFGALGDRWRLPWLIPVSIFFAGAGMAGIAVSESFWITAVVAAVSGVGVAAYHPAGAGRAREISGDDHVLMSWFSLGGNIGFAVAPLVVAATVGVLGLNASPLLMIPALTGMVAVALIGRGRVPATVHTPQRAAVGRDDWVSFARMSVAIICRSIVFVGMGSFIVLFMHQYRGLSDTFAAVSLFVFYIGGAFGTAIGGYLARRWPRTTIVRGAYLAAVPVVAGMLMAPGSLAFVFIALSSIVLYVPFSLHVTLGQDYLPRHMGTASGVTLGLAVSVGGVAAPVIGALADTVGLATALLPLIALPAIAYLVLLGMPDPPPRTSRQPGDRAALEAVAARQTES</sequence>
<evidence type="ECO:0000256" key="2">
    <source>
        <dbReference type="ARBA" id="ARBA00022692"/>
    </source>
</evidence>
<keyword evidence="9" id="KW-1185">Reference proteome</keyword>
<feature type="transmembrane region" description="Helical" evidence="6">
    <location>
        <begin position="207"/>
        <end position="230"/>
    </location>
</feature>
<evidence type="ECO:0000256" key="5">
    <source>
        <dbReference type="SAM" id="MobiDB-lite"/>
    </source>
</evidence>
<feature type="transmembrane region" description="Helical" evidence="6">
    <location>
        <begin position="297"/>
        <end position="317"/>
    </location>
</feature>
<feature type="transmembrane region" description="Helical" evidence="6">
    <location>
        <begin position="21"/>
        <end position="39"/>
    </location>
</feature>
<feature type="transmembrane region" description="Helical" evidence="6">
    <location>
        <begin position="357"/>
        <end position="378"/>
    </location>
</feature>
<accession>A0ABV8VIY2</accession>
<proteinExistence type="predicted"/>
<dbReference type="Pfam" id="PF07690">
    <property type="entry name" value="MFS_1"/>
    <property type="match status" value="1"/>
</dbReference>
<evidence type="ECO:0000256" key="3">
    <source>
        <dbReference type="ARBA" id="ARBA00022989"/>
    </source>
</evidence>
<feature type="transmembrane region" description="Helical" evidence="6">
    <location>
        <begin position="168"/>
        <end position="187"/>
    </location>
</feature>